<sequence>MSNNTAPNAFSSPADIDDATVITGKPYSRSSATKVWKEMVVQLRFQTKDDLRVGSRLPLGIHRPHRHETVLADRPQHQN</sequence>
<evidence type="ECO:0000313" key="1">
    <source>
        <dbReference type="EMBL" id="KAG7365759.1"/>
    </source>
</evidence>
<organism evidence="1 2">
    <name type="scientific">Nitzschia inconspicua</name>
    <dbReference type="NCBI Taxonomy" id="303405"/>
    <lineage>
        <taxon>Eukaryota</taxon>
        <taxon>Sar</taxon>
        <taxon>Stramenopiles</taxon>
        <taxon>Ochrophyta</taxon>
        <taxon>Bacillariophyta</taxon>
        <taxon>Bacillariophyceae</taxon>
        <taxon>Bacillariophycidae</taxon>
        <taxon>Bacillariales</taxon>
        <taxon>Bacillariaceae</taxon>
        <taxon>Nitzschia</taxon>
    </lineage>
</organism>
<comment type="caution">
    <text evidence="1">The sequence shown here is derived from an EMBL/GenBank/DDBJ whole genome shotgun (WGS) entry which is preliminary data.</text>
</comment>
<dbReference type="Proteomes" id="UP000693970">
    <property type="component" value="Unassembled WGS sequence"/>
</dbReference>
<gene>
    <name evidence="1" type="ORF">IV203_028429</name>
</gene>
<accession>A0A9K3Q282</accession>
<name>A0A9K3Q282_9STRA</name>
<proteinExistence type="predicted"/>
<evidence type="ECO:0000313" key="2">
    <source>
        <dbReference type="Proteomes" id="UP000693970"/>
    </source>
</evidence>
<reference evidence="1" key="2">
    <citation type="submission" date="2021-04" db="EMBL/GenBank/DDBJ databases">
        <authorList>
            <person name="Podell S."/>
        </authorList>
    </citation>
    <scope>NUCLEOTIDE SEQUENCE</scope>
    <source>
        <strain evidence="1">Hildebrandi</strain>
    </source>
</reference>
<keyword evidence="2" id="KW-1185">Reference proteome</keyword>
<dbReference type="EMBL" id="JAGRRH010000007">
    <property type="protein sequence ID" value="KAG7365759.1"/>
    <property type="molecule type" value="Genomic_DNA"/>
</dbReference>
<protein>
    <submittedName>
        <fullName evidence="1">Uncharacterized protein</fullName>
    </submittedName>
</protein>
<reference evidence="1" key="1">
    <citation type="journal article" date="2021" name="Sci. Rep.">
        <title>Diploid genomic architecture of Nitzschia inconspicua, an elite biomass production diatom.</title>
        <authorList>
            <person name="Oliver A."/>
            <person name="Podell S."/>
            <person name="Pinowska A."/>
            <person name="Traller J.C."/>
            <person name="Smith S.R."/>
            <person name="McClure R."/>
            <person name="Beliaev A."/>
            <person name="Bohutskyi P."/>
            <person name="Hill E.A."/>
            <person name="Rabines A."/>
            <person name="Zheng H."/>
            <person name="Allen L.Z."/>
            <person name="Kuo A."/>
            <person name="Grigoriev I.V."/>
            <person name="Allen A.E."/>
            <person name="Hazlebeck D."/>
            <person name="Allen E.E."/>
        </authorList>
    </citation>
    <scope>NUCLEOTIDE SEQUENCE</scope>
    <source>
        <strain evidence="1">Hildebrandi</strain>
    </source>
</reference>
<dbReference type="AlphaFoldDB" id="A0A9K3Q282"/>